<name>A0A4Q9DE80_9BACL</name>
<dbReference type="PANTHER" id="PTHR42879">
    <property type="entry name" value="3-OXOACYL-(ACYL-CARRIER-PROTEIN) REDUCTASE"/>
    <property type="match status" value="1"/>
</dbReference>
<dbReference type="GO" id="GO:0008206">
    <property type="term" value="P:bile acid metabolic process"/>
    <property type="evidence" value="ECO:0007669"/>
    <property type="project" value="UniProtKB-ARBA"/>
</dbReference>
<accession>A0A4Q9DE80</accession>
<dbReference type="PRINTS" id="PR00080">
    <property type="entry name" value="SDRFAMILY"/>
</dbReference>
<evidence type="ECO:0000313" key="4">
    <source>
        <dbReference type="Proteomes" id="UP000293142"/>
    </source>
</evidence>
<evidence type="ECO:0000313" key="3">
    <source>
        <dbReference type="EMBL" id="TBL69095.1"/>
    </source>
</evidence>
<reference evidence="3 4" key="1">
    <citation type="submission" date="2019-02" db="EMBL/GenBank/DDBJ databases">
        <title>Paenibacillus sp. nov., isolated from surface-sterilized tissue of Thalictrum simplex L.</title>
        <authorList>
            <person name="Tuo L."/>
        </authorList>
    </citation>
    <scope>NUCLEOTIDE SEQUENCE [LARGE SCALE GENOMIC DNA]</scope>
    <source>
        <strain evidence="3 4">N2SHLJ1</strain>
    </source>
</reference>
<dbReference type="AlphaFoldDB" id="A0A4Q9DE80"/>
<evidence type="ECO:0000256" key="2">
    <source>
        <dbReference type="ARBA" id="ARBA00023002"/>
    </source>
</evidence>
<dbReference type="Pfam" id="PF13561">
    <property type="entry name" value="adh_short_C2"/>
    <property type="match status" value="1"/>
</dbReference>
<evidence type="ECO:0000256" key="1">
    <source>
        <dbReference type="ARBA" id="ARBA00006484"/>
    </source>
</evidence>
<sequence>MSLRLKGKVAIVTGASRSIGAAIAKHYAREGARVVVNYRSNPELAQLVVNDIQEKGGEAFAFYADVSQEKDVRSMVEETVSRYGTVDILVNNAAMDPRRTWYEITAEDWDYIMGVNVRSQFLCAKAVFPYMQAQKYGKIINVSSVTFFTGQKGFLHYVASKGAIVGFTRALAREVGENNITVNCITPGAVLTETEAEKVGAAGSEEATVVLAELQCFSRREVAADLEGAFLFFASEESDFITGQTMNVDGGWIMH</sequence>
<dbReference type="Proteomes" id="UP000293142">
    <property type="component" value="Unassembled WGS sequence"/>
</dbReference>
<keyword evidence="2" id="KW-0560">Oxidoreductase</keyword>
<dbReference type="NCBIfam" id="NF005559">
    <property type="entry name" value="PRK07231.1"/>
    <property type="match status" value="1"/>
</dbReference>
<protein>
    <submittedName>
        <fullName evidence="3">3-oxoacyl-ACP reductase FabG</fullName>
    </submittedName>
</protein>
<dbReference type="PROSITE" id="PS00061">
    <property type="entry name" value="ADH_SHORT"/>
    <property type="match status" value="1"/>
</dbReference>
<dbReference type="PRINTS" id="PR00081">
    <property type="entry name" value="GDHRDH"/>
</dbReference>
<proteinExistence type="inferred from homology"/>
<dbReference type="InterPro" id="IPR050259">
    <property type="entry name" value="SDR"/>
</dbReference>
<keyword evidence="4" id="KW-1185">Reference proteome</keyword>
<dbReference type="OrthoDB" id="9803333at2"/>
<comment type="similarity">
    <text evidence="1">Belongs to the short-chain dehydrogenases/reductases (SDR) family.</text>
</comment>
<dbReference type="EMBL" id="SIRE01000041">
    <property type="protein sequence ID" value="TBL69095.1"/>
    <property type="molecule type" value="Genomic_DNA"/>
</dbReference>
<dbReference type="InterPro" id="IPR002347">
    <property type="entry name" value="SDR_fam"/>
</dbReference>
<comment type="caution">
    <text evidence="3">The sequence shown here is derived from an EMBL/GenBank/DDBJ whole genome shotgun (WGS) entry which is preliminary data.</text>
</comment>
<dbReference type="SUPFAM" id="SSF51735">
    <property type="entry name" value="NAD(P)-binding Rossmann-fold domains"/>
    <property type="match status" value="1"/>
</dbReference>
<dbReference type="GO" id="GO:0016491">
    <property type="term" value="F:oxidoreductase activity"/>
    <property type="evidence" value="ECO:0007669"/>
    <property type="project" value="UniProtKB-KW"/>
</dbReference>
<dbReference type="InterPro" id="IPR020904">
    <property type="entry name" value="Sc_DH/Rdtase_CS"/>
</dbReference>
<gene>
    <name evidence="3" type="ORF">EYB31_37025</name>
</gene>
<dbReference type="InterPro" id="IPR036291">
    <property type="entry name" value="NAD(P)-bd_dom_sf"/>
</dbReference>
<dbReference type="FunFam" id="3.40.50.720:FF:000084">
    <property type="entry name" value="Short-chain dehydrogenase reductase"/>
    <property type="match status" value="1"/>
</dbReference>
<dbReference type="PANTHER" id="PTHR42879:SF2">
    <property type="entry name" value="3-OXOACYL-[ACYL-CARRIER-PROTEIN] REDUCTASE FABG"/>
    <property type="match status" value="1"/>
</dbReference>
<organism evidence="3 4">
    <name type="scientific">Paenibacillus thalictri</name>
    <dbReference type="NCBI Taxonomy" id="2527873"/>
    <lineage>
        <taxon>Bacteria</taxon>
        <taxon>Bacillati</taxon>
        <taxon>Bacillota</taxon>
        <taxon>Bacilli</taxon>
        <taxon>Bacillales</taxon>
        <taxon>Paenibacillaceae</taxon>
        <taxon>Paenibacillus</taxon>
    </lineage>
</organism>
<dbReference type="Gene3D" id="3.40.50.720">
    <property type="entry name" value="NAD(P)-binding Rossmann-like Domain"/>
    <property type="match status" value="1"/>
</dbReference>